<reference evidence="1" key="1">
    <citation type="submission" date="2021-06" db="EMBL/GenBank/DDBJ databases">
        <title>Parelaphostrongylus tenuis whole genome reference sequence.</title>
        <authorList>
            <person name="Garwood T.J."/>
            <person name="Larsen P.A."/>
            <person name="Fountain-Jones N.M."/>
            <person name="Garbe J.R."/>
            <person name="Macchietto M.G."/>
            <person name="Kania S.A."/>
            <person name="Gerhold R.W."/>
            <person name="Richards J.E."/>
            <person name="Wolf T.M."/>
        </authorList>
    </citation>
    <scope>NUCLEOTIDE SEQUENCE</scope>
    <source>
        <strain evidence="1">MNPRO001-30</strain>
        <tissue evidence="1">Meninges</tissue>
    </source>
</reference>
<organism evidence="1 2">
    <name type="scientific">Parelaphostrongylus tenuis</name>
    <name type="common">Meningeal worm</name>
    <dbReference type="NCBI Taxonomy" id="148309"/>
    <lineage>
        <taxon>Eukaryota</taxon>
        <taxon>Metazoa</taxon>
        <taxon>Ecdysozoa</taxon>
        <taxon>Nematoda</taxon>
        <taxon>Chromadorea</taxon>
        <taxon>Rhabditida</taxon>
        <taxon>Rhabditina</taxon>
        <taxon>Rhabditomorpha</taxon>
        <taxon>Strongyloidea</taxon>
        <taxon>Metastrongylidae</taxon>
        <taxon>Parelaphostrongylus</taxon>
    </lineage>
</organism>
<dbReference type="AlphaFoldDB" id="A0AAD5QLH7"/>
<dbReference type="Proteomes" id="UP001196413">
    <property type="component" value="Unassembled WGS sequence"/>
</dbReference>
<keyword evidence="2" id="KW-1185">Reference proteome</keyword>
<proteinExistence type="predicted"/>
<dbReference type="EMBL" id="JAHQIW010002826">
    <property type="protein sequence ID" value="KAJ1356473.1"/>
    <property type="molecule type" value="Genomic_DNA"/>
</dbReference>
<accession>A0AAD5QLH7</accession>
<gene>
    <name evidence="1" type="ORF">KIN20_014203</name>
</gene>
<comment type="caution">
    <text evidence="1">The sequence shown here is derived from an EMBL/GenBank/DDBJ whole genome shotgun (WGS) entry which is preliminary data.</text>
</comment>
<protein>
    <submittedName>
        <fullName evidence="1">Uncharacterized protein</fullName>
    </submittedName>
</protein>
<evidence type="ECO:0000313" key="2">
    <source>
        <dbReference type="Proteomes" id="UP001196413"/>
    </source>
</evidence>
<evidence type="ECO:0000313" key="1">
    <source>
        <dbReference type="EMBL" id="KAJ1356473.1"/>
    </source>
</evidence>
<sequence>MDRDGSHKQRQFKIEYTQRITAYPHHGVLRRRSLTNVKLILNGKCVAHTTRSPRLTRNQVSTYPRSTFWNDCLDSCTSDV</sequence>
<name>A0AAD5QLH7_PARTN</name>